<feature type="region of interest" description="Disordered" evidence="11">
    <location>
        <begin position="677"/>
        <end position="766"/>
    </location>
</feature>
<dbReference type="InterPro" id="IPR011990">
    <property type="entry name" value="TPR-like_helical_dom_sf"/>
</dbReference>
<evidence type="ECO:0000256" key="6">
    <source>
        <dbReference type="ARBA" id="ARBA00022553"/>
    </source>
</evidence>
<dbReference type="STRING" id="102285.A0A0R3TP57"/>
<evidence type="ECO:0000313" key="12">
    <source>
        <dbReference type="EMBL" id="VDO05594.1"/>
    </source>
</evidence>
<dbReference type="GO" id="GO:0000132">
    <property type="term" value="P:establishment of mitotic spindle orientation"/>
    <property type="evidence" value="ECO:0007669"/>
    <property type="project" value="TreeGrafter"/>
</dbReference>
<protein>
    <submittedName>
        <fullName evidence="14">G-protein-signaling modulator 2</fullName>
    </submittedName>
</protein>
<dbReference type="FunFam" id="1.25.40.10:FF:000043">
    <property type="entry name" value="G-protein-signaling modulator 2 isoform X1"/>
    <property type="match status" value="1"/>
</dbReference>
<dbReference type="SUPFAM" id="SSF48452">
    <property type="entry name" value="TPR-like"/>
    <property type="match status" value="2"/>
</dbReference>
<dbReference type="Pfam" id="PF13424">
    <property type="entry name" value="TPR_12"/>
    <property type="match status" value="1"/>
</dbReference>
<evidence type="ECO:0000256" key="8">
    <source>
        <dbReference type="ARBA" id="ARBA00022803"/>
    </source>
</evidence>
<feature type="region of interest" description="Disordered" evidence="11">
    <location>
        <begin position="462"/>
        <end position="491"/>
    </location>
</feature>
<dbReference type="InterPro" id="IPR052386">
    <property type="entry name" value="GPSM"/>
</dbReference>
<dbReference type="PANTHER" id="PTHR45954:SF1">
    <property type="entry name" value="LD33695P"/>
    <property type="match status" value="1"/>
</dbReference>
<dbReference type="AlphaFoldDB" id="A0A0R3TP57"/>
<feature type="compositionally biased region" description="Low complexity" evidence="11">
    <location>
        <begin position="605"/>
        <end position="618"/>
    </location>
</feature>
<feature type="region of interest" description="Disordered" evidence="11">
    <location>
        <begin position="597"/>
        <end position="624"/>
    </location>
</feature>
<name>A0A0R3TP57_RODNA</name>
<dbReference type="Proteomes" id="UP000278807">
    <property type="component" value="Unassembled WGS sequence"/>
</dbReference>
<evidence type="ECO:0000256" key="2">
    <source>
        <dbReference type="ARBA" id="ARBA00004496"/>
    </source>
</evidence>
<comment type="similarity">
    <text evidence="3">Belongs to the GPSM family.</text>
</comment>
<reference evidence="12 13" key="2">
    <citation type="submission" date="2018-11" db="EMBL/GenBank/DDBJ databases">
        <authorList>
            <consortium name="Pathogen Informatics"/>
        </authorList>
    </citation>
    <scope>NUCLEOTIDE SEQUENCE [LARGE SCALE GENOMIC DNA]</scope>
</reference>
<feature type="repeat" description="TPR" evidence="10">
    <location>
        <begin position="148"/>
        <end position="181"/>
    </location>
</feature>
<keyword evidence="8 10" id="KW-0802">TPR repeat</keyword>
<evidence type="ECO:0000256" key="1">
    <source>
        <dbReference type="ARBA" id="ARBA00004236"/>
    </source>
</evidence>
<reference evidence="14" key="1">
    <citation type="submission" date="2016-04" db="UniProtKB">
        <authorList>
            <consortium name="WormBaseParasite"/>
        </authorList>
    </citation>
    <scope>IDENTIFICATION</scope>
</reference>
<dbReference type="GO" id="GO:0001965">
    <property type="term" value="F:G-protein alpha-subunit binding"/>
    <property type="evidence" value="ECO:0007669"/>
    <property type="project" value="TreeGrafter"/>
</dbReference>
<dbReference type="EMBL" id="UZAE01012537">
    <property type="protein sequence ID" value="VDO05594.1"/>
    <property type="molecule type" value="Genomic_DNA"/>
</dbReference>
<dbReference type="OrthoDB" id="286233at2759"/>
<organism evidence="14">
    <name type="scientific">Rodentolepis nana</name>
    <name type="common">Dwarf tapeworm</name>
    <name type="synonym">Hymenolepis nana</name>
    <dbReference type="NCBI Taxonomy" id="102285"/>
    <lineage>
        <taxon>Eukaryota</taxon>
        <taxon>Metazoa</taxon>
        <taxon>Spiralia</taxon>
        <taxon>Lophotrochozoa</taxon>
        <taxon>Platyhelminthes</taxon>
        <taxon>Cestoda</taxon>
        <taxon>Eucestoda</taxon>
        <taxon>Cyclophyllidea</taxon>
        <taxon>Hymenolepididae</taxon>
        <taxon>Rodentolepis</taxon>
    </lineage>
</organism>
<dbReference type="InterPro" id="IPR019734">
    <property type="entry name" value="TPR_rpt"/>
</dbReference>
<dbReference type="Pfam" id="PF02188">
    <property type="entry name" value="GoLoco"/>
    <property type="match status" value="1"/>
</dbReference>
<evidence type="ECO:0000256" key="3">
    <source>
        <dbReference type="ARBA" id="ARBA00006600"/>
    </source>
</evidence>
<evidence type="ECO:0000256" key="10">
    <source>
        <dbReference type="PROSITE-ProRule" id="PRU00339"/>
    </source>
</evidence>
<feature type="compositionally biased region" description="Low complexity" evidence="11">
    <location>
        <begin position="713"/>
        <end position="727"/>
    </location>
</feature>
<dbReference type="Pfam" id="PF13176">
    <property type="entry name" value="TPR_7"/>
    <property type="match status" value="1"/>
</dbReference>
<evidence type="ECO:0000256" key="5">
    <source>
        <dbReference type="ARBA" id="ARBA00022490"/>
    </source>
</evidence>
<feature type="compositionally biased region" description="Polar residues" evidence="11">
    <location>
        <begin position="753"/>
        <end position="766"/>
    </location>
</feature>
<keyword evidence="13" id="KW-1185">Reference proteome</keyword>
<evidence type="ECO:0000256" key="11">
    <source>
        <dbReference type="SAM" id="MobiDB-lite"/>
    </source>
</evidence>
<keyword evidence="6" id="KW-0597">Phosphoprotein</keyword>
<keyword evidence="9" id="KW-0472">Membrane</keyword>
<feature type="compositionally biased region" description="Polar residues" evidence="11">
    <location>
        <begin position="517"/>
        <end position="527"/>
    </location>
</feature>
<feature type="compositionally biased region" description="Basic residues" evidence="11">
    <location>
        <begin position="686"/>
        <end position="695"/>
    </location>
</feature>
<dbReference type="GO" id="GO:0005886">
    <property type="term" value="C:plasma membrane"/>
    <property type="evidence" value="ECO:0007669"/>
    <property type="project" value="UniProtKB-SubCell"/>
</dbReference>
<dbReference type="WBParaSite" id="HNAJ_0000922901-mRNA-1">
    <property type="protein sequence ID" value="HNAJ_0000922901-mRNA-1"/>
    <property type="gene ID" value="HNAJ_0000922901"/>
</dbReference>
<feature type="region of interest" description="Disordered" evidence="11">
    <location>
        <begin position="422"/>
        <end position="448"/>
    </location>
</feature>
<dbReference type="InterPro" id="IPR003109">
    <property type="entry name" value="GoLoco_motif"/>
</dbReference>
<dbReference type="GO" id="GO:0005092">
    <property type="term" value="F:GDP-dissociation inhibitor activity"/>
    <property type="evidence" value="ECO:0007669"/>
    <property type="project" value="TreeGrafter"/>
</dbReference>
<feature type="compositionally biased region" description="Polar residues" evidence="11">
    <location>
        <begin position="466"/>
        <end position="476"/>
    </location>
</feature>
<evidence type="ECO:0000313" key="13">
    <source>
        <dbReference type="Proteomes" id="UP000278807"/>
    </source>
</evidence>
<sequence length="766" mass="83741">MIASILRKSKSGRTMTPQPSVFSTLFLESVFECLIRWRQTGDLHGEAKACANLSTCFKMIDKYSESVFCAKRQLEICRRFNDMPAIARALHNLGNAYHAKGRQFIQFSGVDHLGEFTSEARQDQERALACFQENLTLVCKLGDRSSEGRAYGNLGNTHYLLGNFREAVELHKKRLQIAKEFGDLRAQRRAYSNLGNAYIFLAEFGAAARSYKHALGIARQLGDETLQAQACFSLGHSCTLLRDYSAAVVYYLRHLHSAWEAKDLVGQGRCQWSLANVYAALGDYQRALRSSLRHRKISIELKDEIGLLASDLMISELKRIITDSDQSDSPVEGLSNSPNRLQAAAEARALEQVLLFDADNSQGQSHSQAGLTVLAVSPSATTTNSFKVVQPCQLEVQAPLEQIEELCERELDEELSLATSAAMTVRQKQKESSQENGTSGEGVELLSLSEEDEEDFVVVISPSEPDMSNDTHYNPVNDPPNQSPNATNQSDSSELLLDLLFKSQALRMNDQRCDLNTVTDNSSSNIDGNGFPNASRDSLSGENDSFLELLINLQGARMNDQRAEFPGLIRTTITTDAIPSAISSPIANNEDVFGNGLHRNTLQTSSSNNAAAHGSASGRLRSASDGLTEGALSAGIASSDQIPSAADELEPGDDFFDMIFRLQQRTRINDQRSVLPSVINNTNGHNNHHPHHHQHPANPNHQDVPTIINTPANDNSNGCHGNGNCNSETTPHGLLQRVLSVPGGGKKRRRPGNSNPGGATTKTSVA</sequence>
<keyword evidence="4" id="KW-1003">Cell membrane</keyword>
<dbReference type="SMART" id="SM00028">
    <property type="entry name" value="TPR"/>
    <property type="match status" value="5"/>
</dbReference>
<proteinExistence type="inferred from homology"/>
<accession>A0A0R3TP57</accession>
<evidence type="ECO:0000256" key="4">
    <source>
        <dbReference type="ARBA" id="ARBA00022475"/>
    </source>
</evidence>
<evidence type="ECO:0000256" key="7">
    <source>
        <dbReference type="ARBA" id="ARBA00022737"/>
    </source>
</evidence>
<dbReference type="Gene3D" id="1.25.40.10">
    <property type="entry name" value="Tetratricopeptide repeat domain"/>
    <property type="match status" value="2"/>
</dbReference>
<dbReference type="PANTHER" id="PTHR45954">
    <property type="entry name" value="LD33695P"/>
    <property type="match status" value="1"/>
</dbReference>
<dbReference type="PROSITE" id="PS50005">
    <property type="entry name" value="TPR"/>
    <property type="match status" value="1"/>
</dbReference>
<evidence type="ECO:0000313" key="14">
    <source>
        <dbReference type="WBParaSite" id="HNAJ_0000922901-mRNA-1"/>
    </source>
</evidence>
<keyword evidence="7" id="KW-0677">Repeat</keyword>
<dbReference type="SMART" id="SM00390">
    <property type="entry name" value="GoLoco"/>
    <property type="match status" value="3"/>
</dbReference>
<dbReference type="PROSITE" id="PS50877">
    <property type="entry name" value="GOLOCO"/>
    <property type="match status" value="3"/>
</dbReference>
<feature type="region of interest" description="Disordered" evidence="11">
    <location>
        <begin position="517"/>
        <end position="539"/>
    </location>
</feature>
<evidence type="ECO:0000256" key="9">
    <source>
        <dbReference type="ARBA" id="ARBA00023136"/>
    </source>
</evidence>
<keyword evidence="5" id="KW-0963">Cytoplasm</keyword>
<comment type="subcellular location">
    <subcellularLocation>
        <location evidence="1">Cell membrane</location>
    </subcellularLocation>
    <subcellularLocation>
        <location evidence="2">Cytoplasm</location>
    </subcellularLocation>
</comment>
<gene>
    <name evidence="12" type="ORF">HNAJ_LOCUS9225</name>
</gene>
<dbReference type="GO" id="GO:0005938">
    <property type="term" value="C:cell cortex"/>
    <property type="evidence" value="ECO:0007669"/>
    <property type="project" value="TreeGrafter"/>
</dbReference>